<dbReference type="GO" id="GO:0007030">
    <property type="term" value="P:Golgi organization"/>
    <property type="evidence" value="ECO:0007669"/>
    <property type="project" value="TreeGrafter"/>
</dbReference>
<dbReference type="PANTHER" id="PTHR12893">
    <property type="entry name" value="GOLGI REASSEMBLY STACKING PROTEIN GRASP"/>
    <property type="match status" value="1"/>
</dbReference>
<proteinExistence type="predicted"/>
<dbReference type="SUPFAM" id="SSF50156">
    <property type="entry name" value="PDZ domain-like"/>
    <property type="match status" value="2"/>
</dbReference>
<evidence type="ECO:0000256" key="6">
    <source>
        <dbReference type="SAM" id="MobiDB-lite"/>
    </source>
</evidence>
<dbReference type="STRING" id="90262.A0A1X2IPR9"/>
<feature type="domain" description="PDZ GRASP-type" evidence="7">
    <location>
        <begin position="113"/>
        <end position="202"/>
    </location>
</feature>
<dbReference type="AlphaFoldDB" id="A0A1X2IPR9"/>
<dbReference type="PROSITE" id="PS51865">
    <property type="entry name" value="PDZ_GRASP"/>
    <property type="match status" value="2"/>
</dbReference>
<dbReference type="InterPro" id="IPR007583">
    <property type="entry name" value="GRASP55_65"/>
</dbReference>
<dbReference type="InterPro" id="IPR024958">
    <property type="entry name" value="GRASP_PDZ"/>
</dbReference>
<keyword evidence="2" id="KW-0677">Repeat</keyword>
<feature type="compositionally biased region" description="Polar residues" evidence="6">
    <location>
        <begin position="314"/>
        <end position="325"/>
    </location>
</feature>
<dbReference type="GO" id="GO:0000139">
    <property type="term" value="C:Golgi membrane"/>
    <property type="evidence" value="ECO:0007669"/>
    <property type="project" value="UniProtKB-SubCell"/>
</dbReference>
<evidence type="ECO:0000313" key="8">
    <source>
        <dbReference type="EMBL" id="ORZ20273.1"/>
    </source>
</evidence>
<comment type="subcellular location">
    <subcellularLocation>
        <location evidence="1">Golgi apparatus membrane</location>
    </subcellularLocation>
</comment>
<gene>
    <name evidence="8" type="ORF">BCR42DRAFT_448597</name>
</gene>
<feature type="binding site" evidence="5">
    <location>
        <position position="105"/>
    </location>
    <ligand>
        <name>Zn(2+)</name>
        <dbReference type="ChEBI" id="CHEBI:29105"/>
    </ligand>
</feature>
<feature type="compositionally biased region" description="Polar residues" evidence="6">
    <location>
        <begin position="280"/>
        <end position="307"/>
    </location>
</feature>
<dbReference type="PANTHER" id="PTHR12893:SF0">
    <property type="entry name" value="GRASP65"/>
    <property type="match status" value="1"/>
</dbReference>
<evidence type="ECO:0000256" key="3">
    <source>
        <dbReference type="ARBA" id="ARBA00023034"/>
    </source>
</evidence>
<dbReference type="Gene3D" id="2.30.42.10">
    <property type="match status" value="2"/>
</dbReference>
<comment type="caution">
    <text evidence="8">The sequence shown here is derived from an EMBL/GenBank/DDBJ whole genome shotgun (WGS) entry which is preliminary data.</text>
</comment>
<protein>
    <submittedName>
        <fullName evidence="8">GRASP55/65 PDZ-like domain-domain-containing protein</fullName>
    </submittedName>
</protein>
<dbReference type="InterPro" id="IPR036034">
    <property type="entry name" value="PDZ_sf"/>
</dbReference>
<feature type="region of interest" description="Disordered" evidence="6">
    <location>
        <begin position="207"/>
        <end position="325"/>
    </location>
</feature>
<keyword evidence="5" id="KW-0479">Metal-binding</keyword>
<feature type="binding site" evidence="5">
    <location>
        <position position="15"/>
    </location>
    <ligand>
        <name>Zn(2+)</name>
        <dbReference type="ChEBI" id="CHEBI:29105"/>
    </ligand>
</feature>
<evidence type="ECO:0000259" key="7">
    <source>
        <dbReference type="PROSITE" id="PS51865"/>
    </source>
</evidence>
<evidence type="ECO:0000313" key="9">
    <source>
        <dbReference type="Proteomes" id="UP000193560"/>
    </source>
</evidence>
<keyword evidence="3" id="KW-0333">Golgi apparatus</keyword>
<accession>A0A1X2IPR9</accession>
<dbReference type="Proteomes" id="UP000193560">
    <property type="component" value="Unassembled WGS sequence"/>
</dbReference>
<feature type="domain" description="PDZ GRASP-type" evidence="7">
    <location>
        <begin position="12"/>
        <end position="107"/>
    </location>
</feature>
<name>A0A1X2IPR9_9FUNG</name>
<evidence type="ECO:0000256" key="4">
    <source>
        <dbReference type="ARBA" id="ARBA00023136"/>
    </source>
</evidence>
<feature type="compositionally biased region" description="Polar residues" evidence="6">
    <location>
        <begin position="245"/>
        <end position="256"/>
    </location>
</feature>
<keyword evidence="4" id="KW-0472">Membrane</keyword>
<evidence type="ECO:0000256" key="5">
    <source>
        <dbReference type="PIRSR" id="PIRSR607583-1"/>
    </source>
</evidence>
<organism evidence="8 9">
    <name type="scientific">Absidia repens</name>
    <dbReference type="NCBI Taxonomy" id="90262"/>
    <lineage>
        <taxon>Eukaryota</taxon>
        <taxon>Fungi</taxon>
        <taxon>Fungi incertae sedis</taxon>
        <taxon>Mucoromycota</taxon>
        <taxon>Mucoromycotina</taxon>
        <taxon>Mucoromycetes</taxon>
        <taxon>Mucorales</taxon>
        <taxon>Cunninghamellaceae</taxon>
        <taxon>Absidia</taxon>
    </lineage>
</organism>
<sequence length="325" mass="36190">MGGAQSAEHGRYGFHVLKVKENSPAYHAGIEQFFDYIVAINGTNLENGDRQMLLTILEEHKDKPIPFTIYSSKERSFRDILLTPATHWSSDPNEKSLIGCSIRYCTYERAGEYVWHILNVSPNSPAEMAGVIPHTDFVIGSPQTVLKSDDDFYNLVEDNLGKPLRLYVYNTEWDSCREVIIVPNHDWGGTGSLGCDVGFGLLHRIPRRNTTGEGDDRDDESLNKDDNDHPTYSNTIFSAADFEPTTDQSTTHSLTSYEEGPLSTPQQRSSTEEVLLPTSKRASTPSIASDSNELPSASAPSQSNEQQEYLLKEAQSTRLPDSPQV</sequence>
<dbReference type="Pfam" id="PF04495">
    <property type="entry name" value="GRASP55_65"/>
    <property type="match status" value="1"/>
</dbReference>
<keyword evidence="9" id="KW-1185">Reference proteome</keyword>
<reference evidence="8 9" key="1">
    <citation type="submission" date="2016-07" db="EMBL/GenBank/DDBJ databases">
        <title>Pervasive Adenine N6-methylation of Active Genes in Fungi.</title>
        <authorList>
            <consortium name="DOE Joint Genome Institute"/>
            <person name="Mondo S.J."/>
            <person name="Dannebaum R.O."/>
            <person name="Kuo R.C."/>
            <person name="Labutti K."/>
            <person name="Haridas S."/>
            <person name="Kuo A."/>
            <person name="Salamov A."/>
            <person name="Ahrendt S.R."/>
            <person name="Lipzen A."/>
            <person name="Sullivan W."/>
            <person name="Andreopoulos W.B."/>
            <person name="Clum A."/>
            <person name="Lindquist E."/>
            <person name="Daum C."/>
            <person name="Ramamoorthy G.K."/>
            <person name="Gryganskyi A."/>
            <person name="Culley D."/>
            <person name="Magnuson J.K."/>
            <person name="James T.Y."/>
            <person name="O'Malley M.A."/>
            <person name="Stajich J.E."/>
            <person name="Spatafora J.W."/>
            <person name="Visel A."/>
            <person name="Grigoriev I.V."/>
        </authorList>
    </citation>
    <scope>NUCLEOTIDE SEQUENCE [LARGE SCALE GENOMIC DNA]</scope>
    <source>
        <strain evidence="8 9">NRRL 1336</strain>
    </source>
</reference>
<evidence type="ECO:0000256" key="2">
    <source>
        <dbReference type="ARBA" id="ARBA00022737"/>
    </source>
</evidence>
<dbReference type="OrthoDB" id="3318at2759"/>
<feature type="compositionally biased region" description="Basic and acidic residues" evidence="6">
    <location>
        <begin position="220"/>
        <end position="229"/>
    </location>
</feature>
<dbReference type="FunFam" id="2.30.42.10:FF:000026">
    <property type="entry name" value="Golgi reassembly stacking protein 2"/>
    <property type="match status" value="1"/>
</dbReference>
<keyword evidence="5" id="KW-0862">Zinc</keyword>
<dbReference type="GO" id="GO:0046872">
    <property type="term" value="F:metal ion binding"/>
    <property type="evidence" value="ECO:0007669"/>
    <property type="project" value="UniProtKB-KW"/>
</dbReference>
<evidence type="ECO:0000256" key="1">
    <source>
        <dbReference type="ARBA" id="ARBA00004394"/>
    </source>
</evidence>
<dbReference type="EMBL" id="MCGE01000006">
    <property type="protein sequence ID" value="ORZ20273.1"/>
    <property type="molecule type" value="Genomic_DNA"/>
</dbReference>